<evidence type="ECO:0000313" key="3">
    <source>
        <dbReference type="EMBL" id="CZS89475.1"/>
    </source>
</evidence>
<evidence type="ECO:0000256" key="2">
    <source>
        <dbReference type="SAM" id="MobiDB-lite"/>
    </source>
</evidence>
<dbReference type="AlphaFoldDB" id="A0A1E1JU88"/>
<proteinExistence type="predicted"/>
<sequence>MESHDTKIPQVASLSNSALRASAPDFRPTTVTATTIGEEAEDTPQEERSRPMNNFPTTRRPYALSSSHLGPTPEKVSNFEGKDFDEPTMRGRGIKAVRMCSGTFDTLREKRSFEKRTAFDVQCSPHGTEFQRENEELHAIRQQIQLEESESKHSTQQLAFAVIRRSQMLEMELAAAKGENVNLRKRLEIAEKKIRDMGLNAERKRKDVGSFFKPRASTNMEEANKAFVERILGRLEESSDQDAAEAATLETNQPETSEPSRPFHFAEIMPAYEDDVGRMATQDPRSSKLL</sequence>
<name>A0A1E1JU88_9HELO</name>
<keyword evidence="1" id="KW-0175">Coiled coil</keyword>
<accession>A0A1E1JU88</accession>
<feature type="region of interest" description="Disordered" evidence="2">
    <location>
        <begin position="237"/>
        <end position="266"/>
    </location>
</feature>
<protein>
    <submittedName>
        <fullName evidence="3">Uncharacterized protein</fullName>
    </submittedName>
</protein>
<dbReference type="Proteomes" id="UP000178912">
    <property type="component" value="Unassembled WGS sequence"/>
</dbReference>
<organism evidence="3 4">
    <name type="scientific">Rhynchosporium agropyri</name>
    <dbReference type="NCBI Taxonomy" id="914238"/>
    <lineage>
        <taxon>Eukaryota</taxon>
        <taxon>Fungi</taxon>
        <taxon>Dikarya</taxon>
        <taxon>Ascomycota</taxon>
        <taxon>Pezizomycotina</taxon>
        <taxon>Leotiomycetes</taxon>
        <taxon>Helotiales</taxon>
        <taxon>Ploettnerulaceae</taxon>
        <taxon>Rhynchosporium</taxon>
    </lineage>
</organism>
<feature type="compositionally biased region" description="Polar residues" evidence="2">
    <location>
        <begin position="249"/>
        <end position="259"/>
    </location>
</feature>
<dbReference type="EMBL" id="FJUX01000003">
    <property type="protein sequence ID" value="CZS89475.1"/>
    <property type="molecule type" value="Genomic_DNA"/>
</dbReference>
<gene>
    <name evidence="3" type="ORF">RAG0_00855</name>
</gene>
<evidence type="ECO:0000313" key="4">
    <source>
        <dbReference type="Proteomes" id="UP000178912"/>
    </source>
</evidence>
<keyword evidence="4" id="KW-1185">Reference proteome</keyword>
<feature type="coiled-coil region" evidence="1">
    <location>
        <begin position="130"/>
        <end position="207"/>
    </location>
</feature>
<evidence type="ECO:0000256" key="1">
    <source>
        <dbReference type="SAM" id="Coils"/>
    </source>
</evidence>
<feature type="region of interest" description="Disordered" evidence="2">
    <location>
        <begin position="1"/>
        <end position="87"/>
    </location>
</feature>
<reference evidence="4" key="1">
    <citation type="submission" date="2016-03" db="EMBL/GenBank/DDBJ databases">
        <authorList>
            <person name="Guldener U."/>
        </authorList>
    </citation>
    <scope>NUCLEOTIDE SEQUENCE [LARGE SCALE GENOMIC DNA]</scope>
    <source>
        <strain evidence="4">04CH-RAC-A.6.1</strain>
    </source>
</reference>
<feature type="compositionally biased region" description="Low complexity" evidence="2">
    <location>
        <begin position="12"/>
        <end position="23"/>
    </location>
</feature>